<dbReference type="PROSITE" id="PS51257">
    <property type="entry name" value="PROKAR_LIPOPROTEIN"/>
    <property type="match status" value="1"/>
</dbReference>
<dbReference type="STRING" id="59750.AWC31_03760"/>
<feature type="signal peptide" evidence="2">
    <location>
        <begin position="1"/>
        <end position="24"/>
    </location>
</feature>
<dbReference type="AlphaFoldDB" id="A0A132PNH4"/>
<keyword evidence="4" id="KW-1185">Reference proteome</keyword>
<dbReference type="RefSeq" id="WP_067849621.1">
    <property type="nucleotide sequence ID" value="NZ_JBJZOV010000009.1"/>
</dbReference>
<dbReference type="PATRIC" id="fig|59750.3.peg.6798"/>
<reference evidence="3 4" key="1">
    <citation type="submission" date="2015-07" db="EMBL/GenBank/DDBJ databases">
        <title>A draft genome sequence of Mycobacterium wolinskyi.</title>
        <authorList>
            <person name="de Man T.J."/>
            <person name="Perry K.A."/>
            <person name="Coulliette A.D."/>
            <person name="Jensen B."/>
            <person name="Toney N.C."/>
            <person name="Limbago B.M."/>
            <person name="Noble-Wang J."/>
        </authorList>
    </citation>
    <scope>NUCLEOTIDE SEQUENCE [LARGE SCALE GENOMIC DNA]</scope>
    <source>
        <strain evidence="3 4">CDC_01</strain>
    </source>
</reference>
<feature type="region of interest" description="Disordered" evidence="1">
    <location>
        <begin position="26"/>
        <end position="82"/>
    </location>
</feature>
<gene>
    <name evidence="3" type="ORF">AFM11_13515</name>
</gene>
<accession>A0A132PNH4</accession>
<evidence type="ECO:0000256" key="2">
    <source>
        <dbReference type="SAM" id="SignalP"/>
    </source>
</evidence>
<comment type="caution">
    <text evidence="3">The sequence shown here is derived from an EMBL/GenBank/DDBJ whole genome shotgun (WGS) entry which is preliminary data.</text>
</comment>
<dbReference type="EMBL" id="LGTW01000007">
    <property type="protein sequence ID" value="KWX23891.1"/>
    <property type="molecule type" value="Genomic_DNA"/>
</dbReference>
<feature type="chain" id="PRO_5039363511" description="Lipoprotein" evidence="2">
    <location>
        <begin position="25"/>
        <end position="142"/>
    </location>
</feature>
<dbReference type="Proteomes" id="UP000070612">
    <property type="component" value="Unassembled WGS sequence"/>
</dbReference>
<proteinExistence type="predicted"/>
<evidence type="ECO:0008006" key="5">
    <source>
        <dbReference type="Google" id="ProtNLM"/>
    </source>
</evidence>
<organism evidence="3 4">
    <name type="scientific">Mycolicibacterium wolinskyi</name>
    <dbReference type="NCBI Taxonomy" id="59750"/>
    <lineage>
        <taxon>Bacteria</taxon>
        <taxon>Bacillati</taxon>
        <taxon>Actinomycetota</taxon>
        <taxon>Actinomycetes</taxon>
        <taxon>Mycobacteriales</taxon>
        <taxon>Mycobacteriaceae</taxon>
        <taxon>Mycolicibacterium</taxon>
    </lineage>
</organism>
<keyword evidence="2" id="KW-0732">Signal</keyword>
<evidence type="ECO:0000256" key="1">
    <source>
        <dbReference type="SAM" id="MobiDB-lite"/>
    </source>
</evidence>
<evidence type="ECO:0000313" key="3">
    <source>
        <dbReference type="EMBL" id="KWX23891.1"/>
    </source>
</evidence>
<feature type="compositionally biased region" description="Low complexity" evidence="1">
    <location>
        <begin position="34"/>
        <end position="54"/>
    </location>
</feature>
<sequence length="142" mass="14413">MQRLMVAGLAAAAIGLAGCSNVTAGTPMADPDQTGISTTTTTKRTPTRTASPSTPLLPPPSPGSGGPSGASTPPPNGMSTTCTEYASLDEATQRGMVDLLSENGYPGMKKNPFIWVSFIGAMCALSDRDATVVEAINKKVPG</sequence>
<protein>
    <recommendedName>
        <fullName evidence="5">Lipoprotein</fullName>
    </recommendedName>
</protein>
<name>A0A132PNH4_9MYCO</name>
<evidence type="ECO:0000313" key="4">
    <source>
        <dbReference type="Proteomes" id="UP000070612"/>
    </source>
</evidence>